<dbReference type="GO" id="GO:0005615">
    <property type="term" value="C:extracellular space"/>
    <property type="evidence" value="ECO:0007669"/>
    <property type="project" value="TreeGrafter"/>
</dbReference>
<feature type="transmembrane region" description="Helical" evidence="1">
    <location>
        <begin position="12"/>
        <end position="32"/>
    </location>
</feature>
<name>A0A7E5WRS1_TRINI</name>
<evidence type="ECO:0000313" key="2">
    <source>
        <dbReference type="Proteomes" id="UP000322000"/>
    </source>
</evidence>
<gene>
    <name evidence="3 4" type="primary">LOC113504641</name>
</gene>
<proteinExistence type="predicted"/>
<keyword evidence="1" id="KW-0472">Membrane</keyword>
<dbReference type="KEGG" id="tnl:113504641"/>
<protein>
    <submittedName>
        <fullName evidence="3 4">Uncharacterized protein LOC113504641 isoform X1</fullName>
    </submittedName>
</protein>
<dbReference type="PANTHER" id="PTHR10974">
    <property type="entry name" value="FI08016P-RELATED"/>
    <property type="match status" value="1"/>
</dbReference>
<evidence type="ECO:0000256" key="1">
    <source>
        <dbReference type="SAM" id="Phobius"/>
    </source>
</evidence>
<dbReference type="OrthoDB" id="9991628at2759"/>
<dbReference type="AlphaFoldDB" id="A0A7E5WRS1"/>
<dbReference type="RefSeq" id="XP_026742857.1">
    <property type="nucleotide sequence ID" value="XM_026887056.1"/>
</dbReference>
<dbReference type="Gene3D" id="3.40.720.10">
    <property type="entry name" value="Alkaline Phosphatase, subunit A"/>
    <property type="match status" value="1"/>
</dbReference>
<dbReference type="FunFam" id="3.40.720.10:FF:000017">
    <property type="entry name" value="Predicted protein"/>
    <property type="match status" value="1"/>
</dbReference>
<dbReference type="CDD" id="cd16021">
    <property type="entry name" value="ALP_like"/>
    <property type="match status" value="1"/>
</dbReference>
<dbReference type="InterPro" id="IPR017850">
    <property type="entry name" value="Alkaline_phosphatase_core_sf"/>
</dbReference>
<accession>A0A7E5WRS1</accession>
<dbReference type="SUPFAM" id="SSF53649">
    <property type="entry name" value="Alkaline phosphatase-like"/>
    <property type="match status" value="1"/>
</dbReference>
<dbReference type="Pfam" id="PF02995">
    <property type="entry name" value="DUF229"/>
    <property type="match status" value="1"/>
</dbReference>
<keyword evidence="2" id="KW-1185">Reference proteome</keyword>
<dbReference type="Proteomes" id="UP000322000">
    <property type="component" value="Chromosome 22"/>
</dbReference>
<evidence type="ECO:0000313" key="4">
    <source>
        <dbReference type="RefSeq" id="XP_026742857.1"/>
    </source>
</evidence>
<reference evidence="3 4" key="1">
    <citation type="submission" date="2025-04" db="UniProtKB">
        <authorList>
            <consortium name="RefSeq"/>
        </authorList>
    </citation>
    <scope>IDENTIFICATION</scope>
</reference>
<evidence type="ECO:0000313" key="3">
    <source>
        <dbReference type="RefSeq" id="XP_026742856.1"/>
    </source>
</evidence>
<dbReference type="GeneID" id="113504641"/>
<keyword evidence="1" id="KW-1133">Transmembrane helix</keyword>
<dbReference type="RefSeq" id="XP_026742856.1">
    <property type="nucleotide sequence ID" value="XM_026887055.1"/>
</dbReference>
<sequence>MRKTDKRKMRQIKISVGIVTIISCIATLIYLYRLSFVLKPQHHVQSSSPKYQIGTPLRHMSLNEVYKDIARSEPGDYILELEDDHPPETMVNTPGCKIPLTMVNYKKNIIDLDKNKNITCGRRAVFLRKAGDDRVKVYVKSVILEKYANNYKKFDCCYQFIIDSVQYPHDRPMLKYSNCTKFKDDEIITLQSDFIHIQCTGYDDNNKTKIIYSDMYAFSKKIDGIKPRNNKIKCKIQYNVLMLGMDSMSLPRAVQTMPRTVAFFKNDNWLGFRGYHKIADNTFPNIMAALTGKNISDITKRCYGSMDECKSLLIWNYFKEIGYVTAYGEDYLQLPDTFTKEFAFKEPPTDHYMRPFFLKGETKRHNNSLLCSGKASAGQQILDYALDFANTYKKDSFFGFFWLNSFSHDVKSHPEIADKIVENFLNQLAYTGVLMNTFVIFLSDHGLRFGELRFTMESYFDDRMPMNFMWVPLFFKGKQPYELRALSINQFRLMTPYDMFSTLVDIRRISECSDISHRAPDGCHNCHSIFKVINGTRTCLDASIDEKWCSCHKLYPLPNQDTIGMKSVELAVTHIKNMVNTIETQRCWGCMSLSLKSIIRLHFYYAKDKVSLFYVVAFNMTPGNVAYEATVLRKGEQETLIEPISVITNYRGLGKCALNRRDRKFCICQKNESCL</sequence>
<organism evidence="2 3">
    <name type="scientific">Trichoplusia ni</name>
    <name type="common">Cabbage looper</name>
    <dbReference type="NCBI Taxonomy" id="7111"/>
    <lineage>
        <taxon>Eukaryota</taxon>
        <taxon>Metazoa</taxon>
        <taxon>Ecdysozoa</taxon>
        <taxon>Arthropoda</taxon>
        <taxon>Hexapoda</taxon>
        <taxon>Insecta</taxon>
        <taxon>Pterygota</taxon>
        <taxon>Neoptera</taxon>
        <taxon>Endopterygota</taxon>
        <taxon>Lepidoptera</taxon>
        <taxon>Glossata</taxon>
        <taxon>Ditrysia</taxon>
        <taxon>Noctuoidea</taxon>
        <taxon>Noctuidae</taxon>
        <taxon>Plusiinae</taxon>
        <taxon>Trichoplusia</taxon>
    </lineage>
</organism>
<dbReference type="PANTHER" id="PTHR10974:SF9">
    <property type="entry name" value="DUF229 DOMAIN CONTAINING PROTEIN-RELATED"/>
    <property type="match status" value="1"/>
</dbReference>
<dbReference type="PROSITE" id="PS51257">
    <property type="entry name" value="PROKAR_LIPOPROTEIN"/>
    <property type="match status" value="1"/>
</dbReference>
<keyword evidence="1" id="KW-0812">Transmembrane</keyword>
<dbReference type="InterPro" id="IPR004245">
    <property type="entry name" value="DUF229"/>
</dbReference>